<keyword evidence="4" id="KW-0175">Coiled coil</keyword>
<keyword evidence="3" id="KW-0687">Ribonucleoprotein</keyword>
<dbReference type="AlphaFoldDB" id="A0A2V1AR46"/>
<evidence type="ECO:0000256" key="4">
    <source>
        <dbReference type="SAM" id="Coils"/>
    </source>
</evidence>
<evidence type="ECO:0000256" key="3">
    <source>
        <dbReference type="ARBA" id="ARBA00023274"/>
    </source>
</evidence>
<dbReference type="OrthoDB" id="274752at2759"/>
<comment type="similarity">
    <text evidence="1">Belongs to the universal ribosomal protein uS17 family.</text>
</comment>
<evidence type="ECO:0008006" key="7">
    <source>
        <dbReference type="Google" id="ProtNLM"/>
    </source>
</evidence>
<dbReference type="GeneID" id="37008898"/>
<feature type="coiled-coil region" evidence="4">
    <location>
        <begin position="97"/>
        <end position="124"/>
    </location>
</feature>
<keyword evidence="2" id="KW-0689">Ribosomal protein</keyword>
<proteinExistence type="inferred from homology"/>
<dbReference type="GO" id="GO:0005739">
    <property type="term" value="C:mitochondrion"/>
    <property type="evidence" value="ECO:0007669"/>
    <property type="project" value="TreeGrafter"/>
</dbReference>
<comment type="caution">
    <text evidence="5">The sequence shown here is derived from an EMBL/GenBank/DDBJ whole genome shotgun (WGS) entry which is preliminary data.</text>
</comment>
<dbReference type="InterPro" id="IPR000266">
    <property type="entry name" value="Ribosomal_uS17"/>
</dbReference>
<sequence>MARQNFVGLVISQGKMNKTVKVRVQSTGYDKRVHKEVLKRKDYLVHDSGNLCKEGDIVRIESIPKMTERKYFAIAEIKVNKGQQFAQYQELAKKQVAKEEKAKIEEFLNRRNELSNVIKKVEDLKQLDQISKSFQKATEEQRPDLLKQITDIKERYNIKSWPSTEEVLPLAVNEAAKDLSIVDNRLANIRVILDKLMSQDYKSQRSEILAQIGRGSEEELKPNVMKNMLRKWVMNPRNDVPVSL</sequence>
<dbReference type="Pfam" id="PF00366">
    <property type="entry name" value="Ribosomal_S17"/>
    <property type="match status" value="1"/>
</dbReference>
<accession>A0A2V1AR46</accession>
<evidence type="ECO:0000256" key="1">
    <source>
        <dbReference type="ARBA" id="ARBA00010254"/>
    </source>
</evidence>
<dbReference type="STRING" id="45357.A0A2V1AR46"/>
<dbReference type="GO" id="GO:0003735">
    <property type="term" value="F:structural constituent of ribosome"/>
    <property type="evidence" value="ECO:0007669"/>
    <property type="project" value="InterPro"/>
</dbReference>
<dbReference type="SUPFAM" id="SSF50249">
    <property type="entry name" value="Nucleic acid-binding proteins"/>
    <property type="match status" value="1"/>
</dbReference>
<name>A0A2V1AR46_9ASCO</name>
<dbReference type="CDD" id="cd00364">
    <property type="entry name" value="Ribosomal_uS17"/>
    <property type="match status" value="1"/>
</dbReference>
<reference evidence="5 6" key="1">
    <citation type="submission" date="2017-12" db="EMBL/GenBank/DDBJ databases">
        <title>Genome Sequence of a Multidrug-Resistant Candida haemulonii Isolate from a Patient with Chronic Leg Ulcers in Israel.</title>
        <authorList>
            <person name="Chow N.A."/>
            <person name="Gade L."/>
            <person name="Batra D."/>
            <person name="Rowe L.A."/>
            <person name="Ben-Ami R."/>
            <person name="Loparev V.N."/>
            <person name="Litvintseva A.P."/>
        </authorList>
    </citation>
    <scope>NUCLEOTIDE SEQUENCE [LARGE SCALE GENOMIC DNA]</scope>
    <source>
        <strain evidence="5 6">B11899</strain>
    </source>
</reference>
<dbReference type="PANTHER" id="PTHR10744">
    <property type="entry name" value="40S RIBOSOMAL PROTEIN S11 FAMILY MEMBER"/>
    <property type="match status" value="1"/>
</dbReference>
<dbReference type="RefSeq" id="XP_025340653.1">
    <property type="nucleotide sequence ID" value="XM_025487205.1"/>
</dbReference>
<dbReference type="Gene3D" id="2.40.50.140">
    <property type="entry name" value="Nucleic acid-binding proteins"/>
    <property type="match status" value="1"/>
</dbReference>
<dbReference type="EMBL" id="PKFO01000002">
    <property type="protein sequence ID" value="PVH19713.1"/>
    <property type="molecule type" value="Genomic_DNA"/>
</dbReference>
<evidence type="ECO:0000256" key="2">
    <source>
        <dbReference type="ARBA" id="ARBA00022980"/>
    </source>
</evidence>
<evidence type="ECO:0000313" key="5">
    <source>
        <dbReference type="EMBL" id="PVH19713.1"/>
    </source>
</evidence>
<dbReference type="GO" id="GO:0005840">
    <property type="term" value="C:ribosome"/>
    <property type="evidence" value="ECO:0007669"/>
    <property type="project" value="UniProtKB-KW"/>
</dbReference>
<dbReference type="Proteomes" id="UP000244309">
    <property type="component" value="Unassembled WGS sequence"/>
</dbReference>
<evidence type="ECO:0000313" key="6">
    <source>
        <dbReference type="Proteomes" id="UP000244309"/>
    </source>
</evidence>
<dbReference type="PANTHER" id="PTHR10744:SF1">
    <property type="entry name" value="SMALL RIBOSOMAL SUBUNIT PROTEIN US17M"/>
    <property type="match status" value="1"/>
</dbReference>
<dbReference type="GO" id="GO:1990904">
    <property type="term" value="C:ribonucleoprotein complex"/>
    <property type="evidence" value="ECO:0007669"/>
    <property type="project" value="UniProtKB-KW"/>
</dbReference>
<keyword evidence="6" id="KW-1185">Reference proteome</keyword>
<protein>
    <recommendedName>
        <fullName evidence="7">Ribosomal protein S17</fullName>
    </recommendedName>
</protein>
<gene>
    <name evidence="5" type="ORF">CXQ85_003568</name>
</gene>
<dbReference type="VEuPathDB" id="FungiDB:CXQ85_003568"/>
<organism evidence="5 6">
    <name type="scientific">Candidozyma haemuli</name>
    <dbReference type="NCBI Taxonomy" id="45357"/>
    <lineage>
        <taxon>Eukaryota</taxon>
        <taxon>Fungi</taxon>
        <taxon>Dikarya</taxon>
        <taxon>Ascomycota</taxon>
        <taxon>Saccharomycotina</taxon>
        <taxon>Pichiomycetes</taxon>
        <taxon>Metschnikowiaceae</taxon>
        <taxon>Candidozyma</taxon>
    </lineage>
</organism>
<dbReference type="GO" id="GO:0006412">
    <property type="term" value="P:translation"/>
    <property type="evidence" value="ECO:0007669"/>
    <property type="project" value="InterPro"/>
</dbReference>
<dbReference type="InterPro" id="IPR012340">
    <property type="entry name" value="NA-bd_OB-fold"/>
</dbReference>